<comment type="caution">
    <text evidence="1">The sequence shown here is derived from an EMBL/GenBank/DDBJ whole genome shotgun (WGS) entry which is preliminary data.</text>
</comment>
<evidence type="ECO:0000313" key="2">
    <source>
        <dbReference type="Proteomes" id="UP001200557"/>
    </source>
</evidence>
<accession>A0ABS9D0F6</accession>
<sequence>MAERFETFNDAFIRAIDLQTHITRNAATRIWSARLLRQIDVLLRGNAVTTMDGQISLSNAAIQPHFQPHALTMIHILRTQSFNPDQG</sequence>
<keyword evidence="2" id="KW-1185">Reference proteome</keyword>
<dbReference type="EMBL" id="JAKGAQ010000008">
    <property type="protein sequence ID" value="MCF2873010.1"/>
    <property type="molecule type" value="Genomic_DNA"/>
</dbReference>
<name>A0ABS9D0F6_9RHOB</name>
<proteinExistence type="predicted"/>
<evidence type="ECO:0000313" key="1">
    <source>
        <dbReference type="EMBL" id="MCF2873010.1"/>
    </source>
</evidence>
<dbReference type="RefSeq" id="WP_235227340.1">
    <property type="nucleotide sequence ID" value="NZ_JAKGAQ010000008.1"/>
</dbReference>
<organism evidence="1 2">
    <name type="scientific">Octadecabacter dasysiphoniae</name>
    <dbReference type="NCBI Taxonomy" id="2909341"/>
    <lineage>
        <taxon>Bacteria</taxon>
        <taxon>Pseudomonadati</taxon>
        <taxon>Pseudomonadota</taxon>
        <taxon>Alphaproteobacteria</taxon>
        <taxon>Rhodobacterales</taxon>
        <taxon>Roseobacteraceae</taxon>
        <taxon>Octadecabacter</taxon>
    </lineage>
</organism>
<dbReference type="Proteomes" id="UP001200557">
    <property type="component" value="Unassembled WGS sequence"/>
</dbReference>
<protein>
    <submittedName>
        <fullName evidence="1">Uncharacterized protein</fullName>
    </submittedName>
</protein>
<gene>
    <name evidence="1" type="ORF">L0664_18245</name>
</gene>
<reference evidence="1 2" key="1">
    <citation type="submission" date="2022-01" db="EMBL/GenBank/DDBJ databases">
        <title>Octadecabacter sp. nov., isolated from a marine alga.</title>
        <authorList>
            <person name="Jin M.S."/>
            <person name="Kim H.M."/>
            <person name="Han D.M."/>
            <person name="Jung J.J."/>
            <person name="Jeon C.O."/>
        </authorList>
    </citation>
    <scope>NUCLEOTIDE SEQUENCE [LARGE SCALE GENOMIC DNA]</scope>
    <source>
        <strain evidence="1 2">G9-8</strain>
    </source>
</reference>